<gene>
    <name evidence="3" type="ORF">YC6258_03451</name>
</gene>
<evidence type="ECO:0000256" key="1">
    <source>
        <dbReference type="SAM" id="Phobius"/>
    </source>
</evidence>
<dbReference type="RefSeq" id="WP_052830319.1">
    <property type="nucleotide sequence ID" value="NZ_CP007142.1"/>
</dbReference>
<dbReference type="HOGENOM" id="CLU_658512_0_0_6"/>
<protein>
    <recommendedName>
        <fullName evidence="2">DUF6161 domain-containing protein</fullName>
    </recommendedName>
</protein>
<dbReference type="EMBL" id="CP007142">
    <property type="protein sequence ID" value="AJQ95487.1"/>
    <property type="molecule type" value="Genomic_DNA"/>
</dbReference>
<keyword evidence="1" id="KW-1133">Transmembrane helix</keyword>
<dbReference type="KEGG" id="gsn:YC6258_03451"/>
<dbReference type="InterPro" id="IPR046159">
    <property type="entry name" value="DUF6161"/>
</dbReference>
<keyword evidence="4" id="KW-1185">Reference proteome</keyword>
<dbReference type="Pfam" id="PF19658">
    <property type="entry name" value="DUF6161"/>
    <property type="match status" value="1"/>
</dbReference>
<feature type="transmembrane region" description="Helical" evidence="1">
    <location>
        <begin position="314"/>
        <end position="337"/>
    </location>
</feature>
<accession>A0A0C5VLA5</accession>
<feature type="domain" description="DUF6161" evidence="2">
    <location>
        <begin position="199"/>
        <end position="399"/>
    </location>
</feature>
<evidence type="ECO:0000259" key="2">
    <source>
        <dbReference type="Pfam" id="PF19658"/>
    </source>
</evidence>
<dbReference type="AlphaFoldDB" id="A0A0C5VLA5"/>
<keyword evidence="1" id="KW-0812">Transmembrane</keyword>
<dbReference type="OrthoDB" id="6193541at2"/>
<dbReference type="Proteomes" id="UP000032266">
    <property type="component" value="Chromosome"/>
</dbReference>
<evidence type="ECO:0000313" key="4">
    <source>
        <dbReference type="Proteomes" id="UP000032266"/>
    </source>
</evidence>
<organism evidence="3 4">
    <name type="scientific">Gynuella sunshinyii YC6258</name>
    <dbReference type="NCBI Taxonomy" id="1445510"/>
    <lineage>
        <taxon>Bacteria</taxon>
        <taxon>Pseudomonadati</taxon>
        <taxon>Pseudomonadota</taxon>
        <taxon>Gammaproteobacteria</taxon>
        <taxon>Oceanospirillales</taxon>
        <taxon>Saccharospirillaceae</taxon>
        <taxon>Gynuella</taxon>
    </lineage>
</organism>
<evidence type="ECO:0000313" key="3">
    <source>
        <dbReference type="EMBL" id="AJQ95487.1"/>
    </source>
</evidence>
<proteinExistence type="predicted"/>
<dbReference type="PATRIC" id="fig|1445510.3.peg.3411"/>
<name>A0A0C5VLA5_9GAMM</name>
<sequence length="417" mass="48383">MNRTINIRITDSTNKSWQFTGLRELYEFIDSEKTYWKEKRDLLAKNERNVHQYMNAHAVLQNITNTIDSWKDNLEAWDDNQFNQQFQNLQRNSFNNLNSQWMWSGHPYSSVYAKCHELHGSVAATAFIDFVVRGQISNNNTRQGFTGLMLAYEFINQDSELVKRRNGEKVSLGHLRNQLNETTSKLIGEVEDFKSDFSRWDEQTRSDWSEWKENVSTAWDEWMQTSSAEHSDQLSSQKDEFINYMDGCRTRIADLENTYQEKLRLEKPADYWKKAARKYGIQGGLWSLALVFSMLLGFVYFYDFFIAWLKGQEIGVKLHTLQGIVIFGSIITVYAFLIKTISRLAFSAFHLMRDAEEREQLTYLYLALNHGGDIDASSREIVLQALFSRTETGLLASESGPTMPGMAELIRTASKAK</sequence>
<keyword evidence="1" id="KW-0472">Membrane</keyword>
<feature type="transmembrane region" description="Helical" evidence="1">
    <location>
        <begin position="283"/>
        <end position="302"/>
    </location>
</feature>
<reference evidence="3 4" key="1">
    <citation type="submission" date="2014-01" db="EMBL/GenBank/DDBJ databases">
        <title>Full genme sequencing of cellulolytic bacterium Gynuella sunshinyii YC6258T gen. nov., sp. nov.</title>
        <authorList>
            <person name="Khan H."/>
            <person name="Chung E.J."/>
            <person name="Chung Y.R."/>
        </authorList>
    </citation>
    <scope>NUCLEOTIDE SEQUENCE [LARGE SCALE GENOMIC DNA]</scope>
    <source>
        <strain evidence="3 4">YC6258</strain>
    </source>
</reference>